<gene>
    <name evidence="3" type="ORF">CH379_008250</name>
    <name evidence="4" type="ORF">CH379_10550</name>
</gene>
<feature type="transmembrane region" description="Helical" evidence="2">
    <location>
        <begin position="776"/>
        <end position="798"/>
    </location>
</feature>
<feature type="transmembrane region" description="Helical" evidence="2">
    <location>
        <begin position="1199"/>
        <end position="1216"/>
    </location>
</feature>
<feature type="transmembrane region" description="Helical" evidence="2">
    <location>
        <begin position="510"/>
        <end position="527"/>
    </location>
</feature>
<feature type="transmembrane region" description="Helical" evidence="2">
    <location>
        <begin position="1003"/>
        <end position="1027"/>
    </location>
</feature>
<feature type="transmembrane region" description="Helical" evidence="2">
    <location>
        <begin position="147"/>
        <end position="171"/>
    </location>
</feature>
<feature type="transmembrane region" description="Helical" evidence="2">
    <location>
        <begin position="939"/>
        <end position="957"/>
    </location>
</feature>
<organism evidence="4">
    <name type="scientific">Leptospira ellisii</name>
    <dbReference type="NCBI Taxonomy" id="2023197"/>
    <lineage>
        <taxon>Bacteria</taxon>
        <taxon>Pseudomonadati</taxon>
        <taxon>Spirochaetota</taxon>
        <taxon>Spirochaetia</taxon>
        <taxon>Leptospirales</taxon>
        <taxon>Leptospiraceae</taxon>
        <taxon>Leptospira</taxon>
    </lineage>
</organism>
<feature type="transmembrane region" description="Helical" evidence="2">
    <location>
        <begin position="391"/>
        <end position="410"/>
    </location>
</feature>
<dbReference type="AlphaFoldDB" id="A0A2N0B8U1"/>
<reference evidence="3 5" key="2">
    <citation type="journal article" date="2018" name="Microb. Genom.">
        <title>Deciphering the unexplored Leptospira diversity from soils uncovers genomic evolution to virulence.</title>
        <authorList>
            <person name="Thibeaux R."/>
            <person name="Iraola G."/>
            <person name="Ferres I."/>
            <person name="Bierque E."/>
            <person name="Girault D."/>
            <person name="Soupe-Gilbert M.E."/>
            <person name="Picardeau M."/>
            <person name="Goarant C."/>
        </authorList>
    </citation>
    <scope>NUCLEOTIDE SEQUENCE [LARGE SCALE GENOMIC DNA]</scope>
    <source>
        <strain evidence="3 5">ATI7-C-A5</strain>
    </source>
</reference>
<evidence type="ECO:0000313" key="3">
    <source>
        <dbReference type="EMBL" id="MDV6235613.1"/>
    </source>
</evidence>
<feature type="transmembrane region" description="Helical" evidence="2">
    <location>
        <begin position="866"/>
        <end position="883"/>
    </location>
</feature>
<feature type="transmembrane region" description="Helical" evidence="2">
    <location>
        <begin position="832"/>
        <end position="854"/>
    </location>
</feature>
<reference evidence="3" key="3">
    <citation type="submission" date="2023-10" db="EMBL/GenBank/DDBJ databases">
        <authorList>
            <person name="Picardeau M."/>
            <person name="Thibeaux R."/>
        </authorList>
    </citation>
    <scope>NUCLEOTIDE SEQUENCE</scope>
    <source>
        <strain evidence="3">ATI7-C-A5</strain>
    </source>
</reference>
<feature type="region of interest" description="Disordered" evidence="1">
    <location>
        <begin position="39"/>
        <end position="101"/>
    </location>
</feature>
<dbReference type="OrthoDB" id="344929at2"/>
<feature type="transmembrane region" description="Helical" evidence="2">
    <location>
        <begin position="1126"/>
        <end position="1145"/>
    </location>
</feature>
<name>A0A2N0B8U1_9LEPT</name>
<feature type="transmembrane region" description="Helical" evidence="2">
    <location>
        <begin position="978"/>
        <end position="997"/>
    </location>
</feature>
<keyword evidence="5" id="KW-1185">Reference proteome</keyword>
<feature type="transmembrane region" description="Helical" evidence="2">
    <location>
        <begin position="804"/>
        <end position="820"/>
    </location>
</feature>
<feature type="transmembrane region" description="Helical" evidence="2">
    <location>
        <begin position="1247"/>
        <end position="1267"/>
    </location>
</feature>
<feature type="transmembrane region" description="Helical" evidence="2">
    <location>
        <begin position="592"/>
        <end position="610"/>
    </location>
</feature>
<feature type="transmembrane region" description="Helical" evidence="2">
    <location>
        <begin position="678"/>
        <end position="694"/>
    </location>
</feature>
<feature type="transmembrane region" description="Helical" evidence="2">
    <location>
        <begin position="445"/>
        <end position="463"/>
    </location>
</feature>
<feature type="transmembrane region" description="Helical" evidence="2">
    <location>
        <begin position="915"/>
        <end position="933"/>
    </location>
</feature>
<accession>A0A2N0B8U1</accession>
<feature type="transmembrane region" description="Helical" evidence="2">
    <location>
        <begin position="470"/>
        <end position="490"/>
    </location>
</feature>
<feature type="transmembrane region" description="Helical" evidence="2">
    <location>
        <begin position="539"/>
        <end position="561"/>
    </location>
</feature>
<feature type="transmembrane region" description="Helical" evidence="2">
    <location>
        <begin position="334"/>
        <end position="353"/>
    </location>
</feature>
<feature type="transmembrane region" description="Helical" evidence="2">
    <location>
        <begin position="235"/>
        <end position="253"/>
    </location>
</feature>
<evidence type="ECO:0000256" key="1">
    <source>
        <dbReference type="SAM" id="MobiDB-lite"/>
    </source>
</evidence>
<feature type="transmembrane region" description="Helical" evidence="2">
    <location>
        <begin position="1096"/>
        <end position="1114"/>
    </location>
</feature>
<feature type="transmembrane region" description="Helical" evidence="2">
    <location>
        <begin position="653"/>
        <end position="672"/>
    </location>
</feature>
<feature type="transmembrane region" description="Helical" evidence="2">
    <location>
        <begin position="622"/>
        <end position="641"/>
    </location>
</feature>
<evidence type="ECO:0000313" key="5">
    <source>
        <dbReference type="Proteomes" id="UP000232122"/>
    </source>
</evidence>
<keyword evidence="2" id="KW-0472">Membrane</keyword>
<keyword evidence="2" id="KW-1133">Transmembrane helix</keyword>
<feature type="compositionally biased region" description="Low complexity" evidence="1">
    <location>
        <begin position="51"/>
        <end position="60"/>
    </location>
</feature>
<dbReference type="EMBL" id="NPEF02000008">
    <property type="protein sequence ID" value="MDV6235613.1"/>
    <property type="molecule type" value="Genomic_DNA"/>
</dbReference>
<evidence type="ECO:0000313" key="4">
    <source>
        <dbReference type="EMBL" id="PJZ92918.1"/>
    </source>
</evidence>
<feature type="transmembrane region" description="Helical" evidence="2">
    <location>
        <begin position="1039"/>
        <end position="1060"/>
    </location>
</feature>
<feature type="compositionally biased region" description="Basic and acidic residues" evidence="1">
    <location>
        <begin position="76"/>
        <end position="91"/>
    </location>
</feature>
<feature type="transmembrane region" description="Helical" evidence="2">
    <location>
        <begin position="178"/>
        <end position="195"/>
    </location>
</feature>
<feature type="transmembrane region" description="Helical" evidence="2">
    <location>
        <begin position="740"/>
        <end position="764"/>
    </location>
</feature>
<protein>
    <submittedName>
        <fullName evidence="3">DUF2339 domain-containing protein</fullName>
    </submittedName>
</protein>
<keyword evidence="2" id="KW-0812">Transmembrane</keyword>
<dbReference type="Proteomes" id="UP000232122">
    <property type="component" value="Unassembled WGS sequence"/>
</dbReference>
<comment type="caution">
    <text evidence="4">The sequence shown here is derived from an EMBL/GenBank/DDBJ whole genome shotgun (WGS) entry which is preliminary data.</text>
</comment>
<feature type="transmembrane region" description="Helical" evidence="2">
    <location>
        <begin position="567"/>
        <end position="583"/>
    </location>
</feature>
<feature type="transmembrane region" description="Helical" evidence="2">
    <location>
        <begin position="1176"/>
        <end position="1193"/>
    </location>
</feature>
<feature type="transmembrane region" description="Helical" evidence="2">
    <location>
        <begin position="1223"/>
        <end position="1241"/>
    </location>
</feature>
<dbReference type="RefSeq" id="WP_100765106.1">
    <property type="nucleotide sequence ID" value="NZ_NPEF02000008.1"/>
</dbReference>
<reference evidence="4" key="1">
    <citation type="submission" date="2017-07" db="EMBL/GenBank/DDBJ databases">
        <title>Leptospira spp. isolated from tropical soils.</title>
        <authorList>
            <person name="Thibeaux R."/>
            <person name="Iraola G."/>
            <person name="Ferres I."/>
            <person name="Bierque E."/>
            <person name="Girault D."/>
            <person name="Soupe-Gilbert M.-E."/>
            <person name="Picardeau M."/>
            <person name="Goarant C."/>
        </authorList>
    </citation>
    <scope>NUCLEOTIDE SEQUENCE [LARGE SCALE GENOMIC DNA]</scope>
    <source>
        <strain evidence="4">ATI7-C-A5</strain>
    </source>
</reference>
<sequence length="1274" mass="144174">METFFLFVLFLFGLYNFFHSRGLKRNVEELEERIRSLEASRKREKHEERTSPSVSTSPSPIKTQEKSIPVSSSTVPKEEKKEEIVSAKTESKPPVAAKTVNAETKVKKETSSVSKNEPVPVLASAPQEPGYLTLLWKKIEKPLSENWTGILGAVILVAGIGFLGIYALFILSSAYRCLLILGFAGTLCVLSLWTGRKSEFRNLSLALRSSAAAVFLFVCLGAGFVDVLKFLENPYSALGVLTLGIVANLFAGYRSKNETFASLHTILGLVAVCIPQSSAYTLVVLALICLPGVIWNYREKRQIHLLVVSTGFFAAHLYWNSRFFSEAKPQGTEIILPILCILPVFGGALLVHYRETLYRVKEFEGFPLASHLLNWAYLGISLVRYSQNSKLSTFVLFVSAAIVWFLSSLAKRKQIPWLFLTDRLVSQSLIILGVFSLHLWELGNLSIVAILALEILIFSFVCFREQSRFLERISLSLTAVVFGILVFFSYKEFFQSADPGVAIPESLTTQAGYGILIITLVAFIGILERKFPEAREELSLTSLLLTVMSLLAGGGLFSLYLNFSAENYGIWIPSIVLSALLILREKLSSKRLLITAAILALLTTLSLWKTILFSGRQEPEKILALCLPWLLPFLVYLKNCNISSESGKTKPKYWPGAFGFTAHFVFTFYHYLDTKSSLLFGPFAILLSLTYLELGRRFRSRENLNSEPDREKFSSSLFSLSFVLVVLFLLRHFTVEFQSSVLLVGIPARFWIEILSGSVFLYWVLFPEEEFSALEWLRSAQPLFWELILSIFIIGIYTEVPERIVSFAMSLTVFLVFFLSRIESLKTERFVLYSYFFFIWTNLEIFLGGETAVFASKSEFPWSARGFQIASIFVQLGAVFYVFPKAGLDGLEVYFRGWTRFWKIPLRFFQKYRNLLPGYLGVFGVVASVYVYSKDILSPVSNLIVGPAWALLSILFLEAGSRFGRRAKSSAAEILADFLKRASWLGLIAFSIHYVYVDLQSSYFYLWILPASGWTALLGIFVWLYWAGSEIREAETVPFWKIVYPLLNEGCLLFLGLVAYSVIGESWISVTFALAALLVLEIGIRKSSSLSRFRWYGILFHLVSCFYLTFVVSTEDNPIVHWTQAKWIPGVLTILLLFLFVYRAYRGYGREDISFPTGLGFLKGISDRTGTHLNSVVYYPFFIGIFLFLYWSFSSAVLTLLWATLAFLIFLLGLFLKESWFRYLSLGVLLFCVGRLVFYDLSSSGTILKAVVFLGVGSILLLMNTIYNKYRDRF</sequence>
<feature type="transmembrane region" description="Helical" evidence="2">
    <location>
        <begin position="207"/>
        <end position="228"/>
    </location>
</feature>
<feature type="transmembrane region" description="Helical" evidence="2">
    <location>
        <begin position="302"/>
        <end position="319"/>
    </location>
</feature>
<dbReference type="EMBL" id="NPEF01000095">
    <property type="protein sequence ID" value="PJZ92918.1"/>
    <property type="molecule type" value="Genomic_DNA"/>
</dbReference>
<feature type="compositionally biased region" description="Basic and acidic residues" evidence="1">
    <location>
        <begin position="39"/>
        <end position="50"/>
    </location>
</feature>
<proteinExistence type="predicted"/>
<feature type="transmembrane region" description="Helical" evidence="2">
    <location>
        <begin position="265"/>
        <end position="290"/>
    </location>
</feature>
<feature type="transmembrane region" description="Helical" evidence="2">
    <location>
        <begin position="1066"/>
        <end position="1084"/>
    </location>
</feature>
<feature type="transmembrane region" description="Helical" evidence="2">
    <location>
        <begin position="715"/>
        <end position="734"/>
    </location>
</feature>
<evidence type="ECO:0000256" key="2">
    <source>
        <dbReference type="SAM" id="Phobius"/>
    </source>
</evidence>